<reference evidence="11" key="1">
    <citation type="journal article" date="2019" name="Int. J. Syst. Evol. Microbiol.">
        <title>The Global Catalogue of Microorganisms (GCM) 10K type strain sequencing project: providing services to taxonomists for standard genome sequencing and annotation.</title>
        <authorList>
            <consortium name="The Broad Institute Genomics Platform"/>
            <consortium name="The Broad Institute Genome Sequencing Center for Infectious Disease"/>
            <person name="Wu L."/>
            <person name="Ma J."/>
        </authorList>
    </citation>
    <scope>NUCLEOTIDE SEQUENCE [LARGE SCALE GENOMIC DNA]</scope>
    <source>
        <strain evidence="11">JCM 15592</strain>
    </source>
</reference>
<keyword evidence="6 7" id="KW-0269">Exonuclease</keyword>
<dbReference type="InterPro" id="IPR029052">
    <property type="entry name" value="Metallo-depent_PP-like"/>
</dbReference>
<evidence type="ECO:0000259" key="9">
    <source>
        <dbReference type="Pfam" id="PF12320"/>
    </source>
</evidence>
<evidence type="ECO:0000256" key="3">
    <source>
        <dbReference type="ARBA" id="ARBA00013365"/>
    </source>
</evidence>
<dbReference type="SUPFAM" id="SSF56300">
    <property type="entry name" value="Metallo-dependent phosphatases"/>
    <property type="match status" value="1"/>
</dbReference>
<evidence type="ECO:0000313" key="11">
    <source>
        <dbReference type="Proteomes" id="UP001499938"/>
    </source>
</evidence>
<dbReference type="NCBIfam" id="TIGR00619">
    <property type="entry name" value="sbcd"/>
    <property type="match status" value="1"/>
</dbReference>
<keyword evidence="11" id="KW-1185">Reference proteome</keyword>
<keyword evidence="7" id="KW-0233">DNA recombination</keyword>
<protein>
    <recommendedName>
        <fullName evidence="3 7">Nuclease SbcCD subunit D</fullName>
    </recommendedName>
</protein>
<keyword evidence="7" id="KW-0235">DNA replication</keyword>
<evidence type="ECO:0000256" key="2">
    <source>
        <dbReference type="ARBA" id="ARBA00011322"/>
    </source>
</evidence>
<comment type="similarity">
    <text evidence="1 7">Belongs to the SbcD family.</text>
</comment>
<keyword evidence="4 7" id="KW-0540">Nuclease</keyword>
<keyword evidence="5 7" id="KW-0378">Hydrolase</keyword>
<dbReference type="EMBL" id="BAAAPO010000015">
    <property type="protein sequence ID" value="GAA1785435.1"/>
    <property type="molecule type" value="Genomic_DNA"/>
</dbReference>
<comment type="caution">
    <text evidence="10">The sequence shown here is derived from an EMBL/GenBank/DDBJ whole genome shotgun (WGS) entry which is preliminary data.</text>
</comment>
<dbReference type="PANTHER" id="PTHR30337:SF0">
    <property type="entry name" value="NUCLEASE SBCCD SUBUNIT D"/>
    <property type="match status" value="1"/>
</dbReference>
<dbReference type="PANTHER" id="PTHR30337">
    <property type="entry name" value="COMPONENT OF ATP-DEPENDENT DSDNA EXONUCLEASE"/>
    <property type="match status" value="1"/>
</dbReference>
<name>A0ABP4XMB7_9MICO</name>
<dbReference type="CDD" id="cd00840">
    <property type="entry name" value="MPP_Mre11_N"/>
    <property type="match status" value="1"/>
</dbReference>
<dbReference type="Gene3D" id="3.60.21.10">
    <property type="match status" value="1"/>
</dbReference>
<dbReference type="InterPro" id="IPR050535">
    <property type="entry name" value="DNA_Repair-Maintenance_Comp"/>
</dbReference>
<organism evidence="10 11">
    <name type="scientific">Nostocoides veronense</name>
    <dbReference type="NCBI Taxonomy" id="330836"/>
    <lineage>
        <taxon>Bacteria</taxon>
        <taxon>Bacillati</taxon>
        <taxon>Actinomycetota</taxon>
        <taxon>Actinomycetes</taxon>
        <taxon>Micrococcales</taxon>
        <taxon>Intrasporangiaceae</taxon>
        <taxon>Nostocoides</taxon>
    </lineage>
</organism>
<dbReference type="RefSeq" id="WP_344081738.1">
    <property type="nucleotide sequence ID" value="NZ_BAAAPO010000015.1"/>
</dbReference>
<evidence type="ECO:0000256" key="4">
    <source>
        <dbReference type="ARBA" id="ARBA00022722"/>
    </source>
</evidence>
<evidence type="ECO:0000256" key="5">
    <source>
        <dbReference type="ARBA" id="ARBA00022801"/>
    </source>
</evidence>
<evidence type="ECO:0000259" key="8">
    <source>
        <dbReference type="Pfam" id="PF00149"/>
    </source>
</evidence>
<accession>A0ABP4XMB7</accession>
<dbReference type="InterPro" id="IPR026843">
    <property type="entry name" value="SbcD_C"/>
</dbReference>
<comment type="function">
    <text evidence="7">SbcCD cleaves DNA hairpin structures. These structures can inhibit DNA replication and are intermediates in certain DNA recombination reactions. The complex acts as a 3'-&gt;5' double strand exonuclease that can open hairpins. It also has a 5' single-strand endonuclease activity.</text>
</comment>
<sequence length="392" mass="41517">MRILHTSDWHLGRSFKSVGMQAVHESALDQLIEVVRETRVDAVLISGDVYDRAIPSPDAVALLSTTLERLVDAGTQVVLSSGNHDSAIRLGFGAGLLRQAGVHVATSVAEVGQLVPIADGVIAPIPYLDPILAAGALGASERTHSGVLGAAMGRVRAAYSGGPLVVMAHAVVTGGDSCDSERDISTGGLSAVPASTFAGAAYAAMGHLHGAQTLGERVHYSGSPAAMSFGEANHRKTWSLVEVSGTRAPRIERIEVPVLRALARLRGTLEELLTEVRHAHAESAWCSVVLTDPVRPLAAMDRLRARFPHTLELAFEPEGISVLPSTYTTRVQGRSDLDVCCDFVGHVRGGAGVHADERRLLERAMEASRRERWLSEHEAKIGDDPAGEVASA</sequence>
<evidence type="ECO:0000256" key="1">
    <source>
        <dbReference type="ARBA" id="ARBA00010555"/>
    </source>
</evidence>
<evidence type="ECO:0000256" key="7">
    <source>
        <dbReference type="RuleBase" id="RU363069"/>
    </source>
</evidence>
<evidence type="ECO:0000256" key="6">
    <source>
        <dbReference type="ARBA" id="ARBA00022839"/>
    </source>
</evidence>
<evidence type="ECO:0000313" key="10">
    <source>
        <dbReference type="EMBL" id="GAA1785435.1"/>
    </source>
</evidence>
<dbReference type="InterPro" id="IPR004843">
    <property type="entry name" value="Calcineurin-like_PHP"/>
</dbReference>
<proteinExistence type="inferred from homology"/>
<comment type="subunit">
    <text evidence="2 7">Heterodimer of SbcC and SbcD.</text>
</comment>
<dbReference type="InterPro" id="IPR004593">
    <property type="entry name" value="SbcD"/>
</dbReference>
<dbReference type="InterPro" id="IPR041796">
    <property type="entry name" value="Mre11_N"/>
</dbReference>
<feature type="domain" description="Calcineurin-like phosphoesterase" evidence="8">
    <location>
        <begin position="1"/>
        <end position="119"/>
    </location>
</feature>
<keyword evidence="7" id="KW-0255">Endonuclease</keyword>
<dbReference type="GO" id="GO:0004527">
    <property type="term" value="F:exonuclease activity"/>
    <property type="evidence" value="ECO:0007669"/>
    <property type="project" value="UniProtKB-KW"/>
</dbReference>
<gene>
    <name evidence="7" type="primary">sbcD</name>
    <name evidence="10" type="ORF">GCM10009811_08210</name>
</gene>
<dbReference type="Pfam" id="PF00149">
    <property type="entry name" value="Metallophos"/>
    <property type="match status" value="1"/>
</dbReference>
<feature type="domain" description="Nuclease SbcCD subunit D C-terminal" evidence="9">
    <location>
        <begin position="259"/>
        <end position="340"/>
    </location>
</feature>
<dbReference type="Pfam" id="PF12320">
    <property type="entry name" value="SbcD_C"/>
    <property type="match status" value="1"/>
</dbReference>
<dbReference type="Proteomes" id="UP001499938">
    <property type="component" value="Unassembled WGS sequence"/>
</dbReference>